<evidence type="ECO:0000256" key="5">
    <source>
        <dbReference type="SAM" id="Phobius"/>
    </source>
</evidence>
<dbReference type="Pfam" id="PF04932">
    <property type="entry name" value="Wzy_C"/>
    <property type="match status" value="1"/>
</dbReference>
<keyword evidence="7" id="KW-0436">Ligase</keyword>
<evidence type="ECO:0000313" key="7">
    <source>
        <dbReference type="EMBL" id="SDP71293.1"/>
    </source>
</evidence>
<keyword evidence="3 5" id="KW-1133">Transmembrane helix</keyword>
<evidence type="ECO:0000259" key="6">
    <source>
        <dbReference type="Pfam" id="PF04932"/>
    </source>
</evidence>
<sequence length="485" mass="52622">MKNKLFLHTPALFLICAVITTVPLVFGAVHPIVLSVYVFILLFVVGSWVVLNGSLESFAGLFSFGVLVPLVLVLYLILQTVPIPLSWLEIVSPNRAHRVEAVNRIAGAHILFAPISENSVIGFYRSFFLVSLMIYFFALKKLISSDTRAFIFIFYCVVGVGIFEALYGLVQFVKPQLGILWLPLTAGRAAHGSIIYKNQYASLLNMIWPVAVGGIAAIAASRAASPGNSTGTRKRRDAIDKMADNQLITPVLFAAVSVIILAVLFSLSRGGILTLLLVALLLIVMVPFSLRKKIFFLLLVGTIVGTYGALLGFDTIASRFGAISGSGNTRLSLYSASLPLLKDHLWTGIGLGSYNLLSPVYLKGFPVGVHFDRAHNEYLELFIELGLPMAGMLFLWLLVSMARLAFTLRQSAASYLENMPQISIGIGAFCGLVGFFAHGLVDFGWRLPANLIFAVTLAALSVTSMTTPAVSMAKERRATPAEGER</sequence>
<feature type="transmembrane region" description="Helical" evidence="5">
    <location>
        <begin position="58"/>
        <end position="78"/>
    </location>
</feature>
<reference evidence="7 8" key="1">
    <citation type="submission" date="2016-10" db="EMBL/GenBank/DDBJ databases">
        <authorList>
            <person name="de Groot N.N."/>
        </authorList>
    </citation>
    <scope>NUCLEOTIDE SEQUENCE [LARGE SCALE GENOMIC DNA]</scope>
    <source>
        <strain evidence="7 8">DSM 12130</strain>
    </source>
</reference>
<dbReference type="InterPro" id="IPR007016">
    <property type="entry name" value="O-antigen_ligase-rel_domated"/>
</dbReference>
<dbReference type="STRING" id="91360.SAMN05660330_03788"/>
<feature type="transmembrane region" description="Helical" evidence="5">
    <location>
        <begin position="32"/>
        <end position="51"/>
    </location>
</feature>
<feature type="domain" description="O-antigen ligase-related" evidence="6">
    <location>
        <begin position="255"/>
        <end position="388"/>
    </location>
</feature>
<feature type="transmembrane region" description="Helical" evidence="5">
    <location>
        <begin position="295"/>
        <end position="313"/>
    </location>
</feature>
<feature type="transmembrane region" description="Helical" evidence="5">
    <location>
        <begin position="271"/>
        <end position="288"/>
    </location>
</feature>
<gene>
    <name evidence="7" type="ORF">SAMN05660330_03788</name>
</gene>
<feature type="transmembrane region" description="Helical" evidence="5">
    <location>
        <begin position="121"/>
        <end position="138"/>
    </location>
</feature>
<dbReference type="GO" id="GO:0016874">
    <property type="term" value="F:ligase activity"/>
    <property type="evidence" value="ECO:0007669"/>
    <property type="project" value="UniProtKB-KW"/>
</dbReference>
<feature type="transmembrane region" description="Helical" evidence="5">
    <location>
        <begin position="150"/>
        <end position="173"/>
    </location>
</feature>
<dbReference type="AlphaFoldDB" id="A0A1H0UYY7"/>
<feature type="transmembrane region" description="Helical" evidence="5">
    <location>
        <begin position="5"/>
        <end position="26"/>
    </location>
</feature>
<keyword evidence="8" id="KW-1185">Reference proteome</keyword>
<feature type="transmembrane region" description="Helical" evidence="5">
    <location>
        <begin position="381"/>
        <end position="401"/>
    </location>
</feature>
<organism evidence="7 8">
    <name type="scientific">Desulforhopalus singaporensis</name>
    <dbReference type="NCBI Taxonomy" id="91360"/>
    <lineage>
        <taxon>Bacteria</taxon>
        <taxon>Pseudomonadati</taxon>
        <taxon>Thermodesulfobacteriota</taxon>
        <taxon>Desulfobulbia</taxon>
        <taxon>Desulfobulbales</taxon>
        <taxon>Desulfocapsaceae</taxon>
        <taxon>Desulforhopalus</taxon>
    </lineage>
</organism>
<feature type="transmembrane region" description="Helical" evidence="5">
    <location>
        <begin position="447"/>
        <end position="467"/>
    </location>
</feature>
<protein>
    <submittedName>
        <fullName evidence="7">O-antigen ligase</fullName>
    </submittedName>
</protein>
<proteinExistence type="predicted"/>
<evidence type="ECO:0000256" key="1">
    <source>
        <dbReference type="ARBA" id="ARBA00004141"/>
    </source>
</evidence>
<comment type="subcellular location">
    <subcellularLocation>
        <location evidence="1">Membrane</location>
        <topology evidence="1">Multi-pass membrane protein</topology>
    </subcellularLocation>
</comment>
<name>A0A1H0UYY7_9BACT</name>
<evidence type="ECO:0000256" key="4">
    <source>
        <dbReference type="ARBA" id="ARBA00023136"/>
    </source>
</evidence>
<feature type="transmembrane region" description="Helical" evidence="5">
    <location>
        <begin position="206"/>
        <end position="225"/>
    </location>
</feature>
<evidence type="ECO:0000313" key="8">
    <source>
        <dbReference type="Proteomes" id="UP000199073"/>
    </source>
</evidence>
<keyword evidence="4 5" id="KW-0472">Membrane</keyword>
<feature type="transmembrane region" description="Helical" evidence="5">
    <location>
        <begin position="422"/>
        <end position="441"/>
    </location>
</feature>
<dbReference type="Proteomes" id="UP000199073">
    <property type="component" value="Unassembled WGS sequence"/>
</dbReference>
<dbReference type="RefSeq" id="WP_176761314.1">
    <property type="nucleotide sequence ID" value="NZ_FNJI01000037.1"/>
</dbReference>
<keyword evidence="2 5" id="KW-0812">Transmembrane</keyword>
<evidence type="ECO:0000256" key="3">
    <source>
        <dbReference type="ARBA" id="ARBA00022989"/>
    </source>
</evidence>
<feature type="transmembrane region" description="Helical" evidence="5">
    <location>
        <begin position="246"/>
        <end position="265"/>
    </location>
</feature>
<dbReference type="GO" id="GO:0016020">
    <property type="term" value="C:membrane"/>
    <property type="evidence" value="ECO:0007669"/>
    <property type="project" value="UniProtKB-SubCell"/>
</dbReference>
<dbReference type="InterPro" id="IPR051533">
    <property type="entry name" value="WaaL-like"/>
</dbReference>
<accession>A0A1H0UYY7</accession>
<dbReference type="EMBL" id="FNJI01000037">
    <property type="protein sequence ID" value="SDP71293.1"/>
    <property type="molecule type" value="Genomic_DNA"/>
</dbReference>
<dbReference type="PANTHER" id="PTHR37422:SF23">
    <property type="entry name" value="TEICHURONIC ACID BIOSYNTHESIS PROTEIN TUAE"/>
    <property type="match status" value="1"/>
</dbReference>
<dbReference type="PANTHER" id="PTHR37422">
    <property type="entry name" value="TEICHURONIC ACID BIOSYNTHESIS PROTEIN TUAE"/>
    <property type="match status" value="1"/>
</dbReference>
<evidence type="ECO:0000256" key="2">
    <source>
        <dbReference type="ARBA" id="ARBA00022692"/>
    </source>
</evidence>